<feature type="binding site" evidence="3">
    <location>
        <begin position="213"/>
        <end position="221"/>
    </location>
    <ligand>
        <name>GTP</name>
        <dbReference type="ChEBI" id="CHEBI:37565"/>
    </ligand>
</feature>
<dbReference type="Pfam" id="PF03193">
    <property type="entry name" value="RsgA_GTPase"/>
    <property type="match status" value="1"/>
</dbReference>
<dbReference type="InterPro" id="IPR027417">
    <property type="entry name" value="P-loop_NTPase"/>
</dbReference>
<feature type="binding site" evidence="3">
    <location>
        <begin position="139"/>
        <end position="142"/>
    </location>
    <ligand>
        <name>GTP</name>
        <dbReference type="ChEBI" id="CHEBI:37565"/>
    </ligand>
</feature>
<comment type="caution">
    <text evidence="6">The sequence shown here is derived from an EMBL/GenBank/DDBJ whole genome shotgun (WGS) entry which is preliminary data.</text>
</comment>
<dbReference type="Gene3D" id="2.40.50.140">
    <property type="entry name" value="Nucleic acid-binding proteins"/>
    <property type="match status" value="1"/>
</dbReference>
<dbReference type="RefSeq" id="WP_034574648.1">
    <property type="nucleotide sequence ID" value="NZ_NBZD01000001.1"/>
</dbReference>
<dbReference type="AlphaFoldDB" id="A0A2J8B552"/>
<dbReference type="InterPro" id="IPR012340">
    <property type="entry name" value="NA-bd_OB-fold"/>
</dbReference>
<dbReference type="PANTHER" id="PTHR32120:SF11">
    <property type="entry name" value="SMALL RIBOSOMAL SUBUNIT BIOGENESIS GTPASE RSGA 1, MITOCHONDRIAL-RELATED"/>
    <property type="match status" value="1"/>
</dbReference>
<dbReference type="PROSITE" id="PS50936">
    <property type="entry name" value="ENGC_GTPASE"/>
    <property type="match status" value="1"/>
</dbReference>
<dbReference type="PROSITE" id="PS51721">
    <property type="entry name" value="G_CP"/>
    <property type="match status" value="1"/>
</dbReference>
<feature type="domain" description="CP-type G" evidence="5">
    <location>
        <begin position="90"/>
        <end position="270"/>
    </location>
</feature>
<keyword evidence="3" id="KW-0690">Ribosome biogenesis</keyword>
<protein>
    <recommendedName>
        <fullName evidence="3">Small ribosomal subunit biogenesis GTPase RsgA</fullName>
        <ecNumber evidence="3">3.6.1.-</ecNumber>
    </recommendedName>
</protein>
<feature type="binding site" evidence="3">
    <location>
        <position position="295"/>
    </location>
    <ligand>
        <name>Zn(2+)</name>
        <dbReference type="ChEBI" id="CHEBI:29105"/>
    </ligand>
</feature>
<dbReference type="GO" id="GO:0005737">
    <property type="term" value="C:cytoplasm"/>
    <property type="evidence" value="ECO:0007669"/>
    <property type="project" value="UniProtKB-SubCell"/>
</dbReference>
<keyword evidence="3" id="KW-0378">Hydrolase</keyword>
<dbReference type="Gene3D" id="1.10.40.50">
    <property type="entry name" value="Probable gtpase engc, domain 3"/>
    <property type="match status" value="1"/>
</dbReference>
<feature type="domain" description="EngC GTPase" evidence="4">
    <location>
        <begin position="99"/>
        <end position="268"/>
    </location>
</feature>
<feature type="binding site" evidence="3">
    <location>
        <position position="302"/>
    </location>
    <ligand>
        <name>Zn(2+)</name>
        <dbReference type="ChEBI" id="CHEBI:29105"/>
    </ligand>
</feature>
<reference evidence="7" key="1">
    <citation type="submission" date="2017-04" db="EMBL/GenBank/DDBJ databases">
        <authorList>
            <person name="Bumgarner R.E."/>
            <person name="Fredricks D.N."/>
            <person name="Srinivasan S."/>
        </authorList>
    </citation>
    <scope>NUCLEOTIDE SEQUENCE [LARGE SCALE GENOMIC DNA]</scope>
    <source>
        <strain evidence="7">KA00405</strain>
    </source>
</reference>
<dbReference type="InterPro" id="IPR004881">
    <property type="entry name" value="Ribosome_biogen_GTPase_RsgA"/>
</dbReference>
<comment type="subcellular location">
    <subcellularLocation>
        <location evidence="3">Cytoplasm</location>
    </subcellularLocation>
</comment>
<dbReference type="GO" id="GO:0003924">
    <property type="term" value="F:GTPase activity"/>
    <property type="evidence" value="ECO:0007669"/>
    <property type="project" value="UniProtKB-UniRule"/>
</dbReference>
<organism evidence="6 7">
    <name type="scientific">Mageeibacillus indolicus</name>
    <dbReference type="NCBI Taxonomy" id="884684"/>
    <lineage>
        <taxon>Bacteria</taxon>
        <taxon>Bacillati</taxon>
        <taxon>Bacillota</taxon>
        <taxon>Clostridia</taxon>
        <taxon>Eubacteriales</taxon>
        <taxon>Oscillospiraceae</taxon>
        <taxon>Mageeibacillus</taxon>
    </lineage>
</organism>
<name>A0A2J8B552_9FIRM</name>
<dbReference type="GO" id="GO:0046872">
    <property type="term" value="F:metal ion binding"/>
    <property type="evidence" value="ECO:0007669"/>
    <property type="project" value="UniProtKB-KW"/>
</dbReference>
<keyword evidence="1 3" id="KW-0547">Nucleotide-binding</keyword>
<evidence type="ECO:0000313" key="6">
    <source>
        <dbReference type="EMBL" id="PNH19910.1"/>
    </source>
</evidence>
<evidence type="ECO:0000259" key="5">
    <source>
        <dbReference type="PROSITE" id="PS51721"/>
    </source>
</evidence>
<comment type="similarity">
    <text evidence="3">Belongs to the TRAFAC class YlqF/YawG GTPase family. RsgA subfamily.</text>
</comment>
<accession>A0A2J8B552</accession>
<dbReference type="GO" id="GO:0019843">
    <property type="term" value="F:rRNA binding"/>
    <property type="evidence" value="ECO:0007669"/>
    <property type="project" value="UniProtKB-KW"/>
</dbReference>
<comment type="subunit">
    <text evidence="3">Monomer. Associates with 30S ribosomal subunit, binds 16S rRNA.</text>
</comment>
<gene>
    <name evidence="3" type="primary">rsgA</name>
    <name evidence="6" type="ORF">B7R76_03295</name>
</gene>
<feature type="binding site" evidence="3">
    <location>
        <position position="300"/>
    </location>
    <ligand>
        <name>Zn(2+)</name>
        <dbReference type="ChEBI" id="CHEBI:29105"/>
    </ligand>
</feature>
<dbReference type="PANTHER" id="PTHR32120">
    <property type="entry name" value="SMALL RIBOSOMAL SUBUNIT BIOGENESIS GTPASE RSGA"/>
    <property type="match status" value="1"/>
</dbReference>
<keyword evidence="3" id="KW-0694">RNA-binding</keyword>
<dbReference type="InterPro" id="IPR010914">
    <property type="entry name" value="RsgA_GTPase_dom"/>
</dbReference>
<comment type="cofactor">
    <cofactor evidence="3">
        <name>Zn(2+)</name>
        <dbReference type="ChEBI" id="CHEBI:29105"/>
    </cofactor>
    <text evidence="3">Binds 1 zinc ion per subunit.</text>
</comment>
<dbReference type="EC" id="3.6.1.-" evidence="3"/>
<keyword evidence="3" id="KW-0479">Metal-binding</keyword>
<dbReference type="SUPFAM" id="SSF52540">
    <property type="entry name" value="P-loop containing nucleoside triphosphate hydrolases"/>
    <property type="match status" value="1"/>
</dbReference>
<evidence type="ECO:0000256" key="2">
    <source>
        <dbReference type="ARBA" id="ARBA00023134"/>
    </source>
</evidence>
<feature type="binding site" evidence="3">
    <location>
        <position position="308"/>
    </location>
    <ligand>
        <name>Zn(2+)</name>
        <dbReference type="ChEBI" id="CHEBI:29105"/>
    </ligand>
</feature>
<dbReference type="NCBIfam" id="TIGR00157">
    <property type="entry name" value="ribosome small subunit-dependent GTPase A"/>
    <property type="match status" value="1"/>
</dbReference>
<keyword evidence="2 3" id="KW-0342">GTP-binding</keyword>
<keyword evidence="3" id="KW-0699">rRNA-binding</keyword>
<proteinExistence type="inferred from homology"/>
<dbReference type="GO" id="GO:0005525">
    <property type="term" value="F:GTP binding"/>
    <property type="evidence" value="ECO:0007669"/>
    <property type="project" value="UniProtKB-UniRule"/>
</dbReference>
<evidence type="ECO:0000313" key="7">
    <source>
        <dbReference type="Proteomes" id="UP000236394"/>
    </source>
</evidence>
<keyword evidence="3" id="KW-0963">Cytoplasm</keyword>
<evidence type="ECO:0000256" key="3">
    <source>
        <dbReference type="HAMAP-Rule" id="MF_01820"/>
    </source>
</evidence>
<comment type="function">
    <text evidence="3">One of several proteins that assist in the late maturation steps of the functional core of the 30S ribosomal subunit. Helps release RbfA from mature subunits. May play a role in the assembly of ribosomal proteins into the subunit. Circularly permuted GTPase that catalyzes slow GTP hydrolysis, GTPase activity is stimulated by the 30S ribosomal subunit.</text>
</comment>
<dbReference type="CDD" id="cd01854">
    <property type="entry name" value="YjeQ_EngC"/>
    <property type="match status" value="1"/>
</dbReference>
<evidence type="ECO:0000259" key="4">
    <source>
        <dbReference type="PROSITE" id="PS50936"/>
    </source>
</evidence>
<dbReference type="HAMAP" id="MF_01820">
    <property type="entry name" value="GTPase_RsgA"/>
    <property type="match status" value="1"/>
</dbReference>
<keyword evidence="3" id="KW-0862">Zinc</keyword>
<evidence type="ECO:0000256" key="1">
    <source>
        <dbReference type="ARBA" id="ARBA00022741"/>
    </source>
</evidence>
<sequence length="350" mass="39025">MVKVSGTVVKAVGGLYTVAEGPQTGCRQEDCRQEDRPKEVQDAEPRLYMAKPRGIFRKNKLRLLPGDRVSLVESGDPDCPYSIYAVEARKNIMIRPPLVNLDSIIIVVALTDPAPDWYFVDKMLIIAAVNGLKAIVYFSKSDLFYRLPVADREATQREIEAYQAAGFTCVISATEDKVADESAYENGRAGGYESSCRDKLFPFIAGRMVALSGQSGVGKSTLINKLLDAEKMSTGKVSSKLGRGRHTTRHVEFFPCLNGYIADTPGFSSLDLAEIGVEENQILPAYPELHSNEICRFAGCRHLNEPGCEVLRLVTETPMLKARYDRYSFFRRLLLSHKTAYGKDRLRPRL</sequence>
<dbReference type="EMBL" id="NBZD01000001">
    <property type="protein sequence ID" value="PNH19910.1"/>
    <property type="molecule type" value="Genomic_DNA"/>
</dbReference>
<dbReference type="Gene3D" id="3.40.50.300">
    <property type="entry name" value="P-loop containing nucleotide triphosphate hydrolases"/>
    <property type="match status" value="1"/>
</dbReference>
<dbReference type="GO" id="GO:0042274">
    <property type="term" value="P:ribosomal small subunit biogenesis"/>
    <property type="evidence" value="ECO:0007669"/>
    <property type="project" value="UniProtKB-UniRule"/>
</dbReference>
<dbReference type="InterPro" id="IPR030378">
    <property type="entry name" value="G_CP_dom"/>
</dbReference>
<dbReference type="Proteomes" id="UP000236394">
    <property type="component" value="Unassembled WGS sequence"/>
</dbReference>